<dbReference type="InterPro" id="IPR014710">
    <property type="entry name" value="RmlC-like_jellyroll"/>
</dbReference>
<sequence length="141" mass="15816">MTPTPEHYIKALNLEPHAEGGWYNRKWREDDGTERGSASAIYYLLEEGQKSAWHRNTFAEMWLWHAGHPLIIETCSDQDGPVSRQTVDQLHPQGFVAKDLWQTARPVSGWTLVTCVVSPGFDVSGWELAPEGWAPSAGLKA</sequence>
<dbReference type="SUPFAM" id="SSF51182">
    <property type="entry name" value="RmlC-like cupins"/>
    <property type="match status" value="1"/>
</dbReference>
<dbReference type="OrthoDB" id="9798288at2"/>
<dbReference type="Gene3D" id="2.60.120.10">
    <property type="entry name" value="Jelly Rolls"/>
    <property type="match status" value="1"/>
</dbReference>
<dbReference type="InterPro" id="IPR009327">
    <property type="entry name" value="Cupin_DUF985"/>
</dbReference>
<gene>
    <name evidence="2" type="ORF">CVM39_04775</name>
    <name evidence="3" type="ORF">SAMN06297129_3553</name>
</gene>
<dbReference type="RefSeq" id="WP_097147246.1">
    <property type="nucleotide sequence ID" value="NZ_OBEA01000008.1"/>
</dbReference>
<evidence type="ECO:0000259" key="1">
    <source>
        <dbReference type="Pfam" id="PF06172"/>
    </source>
</evidence>
<dbReference type="Pfam" id="PF06172">
    <property type="entry name" value="Cupin_5"/>
    <property type="match status" value="1"/>
</dbReference>
<evidence type="ECO:0000313" key="4">
    <source>
        <dbReference type="Proteomes" id="UP000231655"/>
    </source>
</evidence>
<dbReference type="EMBL" id="OBEA01000008">
    <property type="protein sequence ID" value="SNY58506.1"/>
    <property type="molecule type" value="Genomic_DNA"/>
</dbReference>
<dbReference type="AlphaFoldDB" id="A0A285JGJ5"/>
<dbReference type="PANTHER" id="PTHR33387">
    <property type="entry name" value="RMLC-LIKE JELLY ROLL FOLD PROTEIN"/>
    <property type="match status" value="1"/>
</dbReference>
<protein>
    <submittedName>
        <fullName evidence="2">Cupin</fullName>
    </submittedName>
</protein>
<dbReference type="PANTHER" id="PTHR33387:SF3">
    <property type="entry name" value="DUF985 DOMAIN-CONTAINING PROTEIN"/>
    <property type="match status" value="1"/>
</dbReference>
<keyword evidence="5" id="KW-1185">Reference proteome</keyword>
<reference evidence="2 5" key="2">
    <citation type="journal article" date="2018" name="Int. J. Syst. Evol. Microbiol.">
        <title>Pseudooceanicola lipolyticus sp. nov., a marine alphaproteobacterium, reclassification of Oceanicola flagellatus as Pseudooceanicola flagellatus comb. nov. and emended description of the genus Pseudooceanicola.</title>
        <authorList>
            <person name="Huang M.-M."/>
            <person name="Guo L.-L."/>
            <person name="Wu Y.-H."/>
            <person name="Lai Q.-L."/>
            <person name="Shao Z.-Z."/>
            <person name="Wang C.-S."/>
            <person name="Wu M."/>
            <person name="Xu X.-W."/>
        </authorList>
    </citation>
    <scope>NUCLEOTIDE SEQUENCE [LARGE SCALE GENOMIC DNA]</scope>
    <source>
        <strain evidence="2 5">Ar-45</strain>
    </source>
</reference>
<feature type="domain" description="DUF985" evidence="1">
    <location>
        <begin position="7"/>
        <end position="129"/>
    </location>
</feature>
<dbReference type="EMBL" id="PGTD01000011">
    <property type="protein sequence ID" value="PJE31108.1"/>
    <property type="molecule type" value="Genomic_DNA"/>
</dbReference>
<dbReference type="InterPro" id="IPR011051">
    <property type="entry name" value="RmlC_Cupin_sf"/>
</dbReference>
<name>A0A285JGJ5_9RHOB</name>
<reference evidence="3 4" key="1">
    <citation type="submission" date="2017-09" db="EMBL/GenBank/DDBJ databases">
        <authorList>
            <person name="Ehlers B."/>
            <person name="Leendertz F.H."/>
        </authorList>
    </citation>
    <scope>NUCLEOTIDE SEQUENCE [LARGE SCALE GENOMIC DNA]</scope>
    <source>
        <strain evidence="3 4">CGMCC 1.12662</strain>
    </source>
</reference>
<dbReference type="CDD" id="cd06121">
    <property type="entry name" value="cupin_YML079wp"/>
    <property type="match status" value="1"/>
</dbReference>
<dbReference type="Proteomes" id="UP000231702">
    <property type="component" value="Unassembled WGS sequence"/>
</dbReference>
<evidence type="ECO:0000313" key="2">
    <source>
        <dbReference type="EMBL" id="PJE31108.1"/>
    </source>
</evidence>
<organism evidence="3 4">
    <name type="scientific">Pseudooceanicola antarcticus</name>
    <dbReference type="NCBI Taxonomy" id="1247613"/>
    <lineage>
        <taxon>Bacteria</taxon>
        <taxon>Pseudomonadati</taxon>
        <taxon>Pseudomonadota</taxon>
        <taxon>Alphaproteobacteria</taxon>
        <taxon>Rhodobacterales</taxon>
        <taxon>Paracoccaceae</taxon>
        <taxon>Pseudooceanicola</taxon>
    </lineage>
</organism>
<dbReference type="InterPro" id="IPR039935">
    <property type="entry name" value="YML079W-like"/>
</dbReference>
<dbReference type="Proteomes" id="UP000231655">
    <property type="component" value="Unassembled WGS sequence"/>
</dbReference>
<evidence type="ECO:0000313" key="5">
    <source>
        <dbReference type="Proteomes" id="UP000231702"/>
    </source>
</evidence>
<accession>A0A285JGJ5</accession>
<evidence type="ECO:0000313" key="3">
    <source>
        <dbReference type="EMBL" id="SNY58506.1"/>
    </source>
</evidence>
<proteinExistence type="predicted"/>